<dbReference type="PANTHER" id="PTHR43037">
    <property type="entry name" value="UNNAMED PRODUCT-RELATED"/>
    <property type="match status" value="1"/>
</dbReference>
<comment type="caution">
    <text evidence="4">The sequence shown here is derived from an EMBL/GenBank/DDBJ whole genome shotgun (WGS) entry which is preliminary data.</text>
</comment>
<dbReference type="NCBIfam" id="TIGR01840">
    <property type="entry name" value="esterase_phb"/>
    <property type="match status" value="1"/>
</dbReference>
<dbReference type="EMBL" id="BONY01000018">
    <property type="protein sequence ID" value="GIH05382.1"/>
    <property type="molecule type" value="Genomic_DNA"/>
</dbReference>
<dbReference type="RefSeq" id="WP_239123878.1">
    <property type="nucleotide sequence ID" value="NZ_BONY01000018.1"/>
</dbReference>
<evidence type="ECO:0000256" key="1">
    <source>
        <dbReference type="ARBA" id="ARBA00022729"/>
    </source>
</evidence>
<dbReference type="Pfam" id="PF10503">
    <property type="entry name" value="Esterase_PHB"/>
    <property type="match status" value="1"/>
</dbReference>
<feature type="chain" id="PRO_5035317723" evidence="3">
    <location>
        <begin position="32"/>
        <end position="315"/>
    </location>
</feature>
<dbReference type="GO" id="GO:0016787">
    <property type="term" value="F:hydrolase activity"/>
    <property type="evidence" value="ECO:0007669"/>
    <property type="project" value="UniProtKB-KW"/>
</dbReference>
<feature type="signal peptide" evidence="3">
    <location>
        <begin position="1"/>
        <end position="31"/>
    </location>
</feature>
<reference evidence="4" key="1">
    <citation type="submission" date="2021-01" db="EMBL/GenBank/DDBJ databases">
        <title>Whole genome shotgun sequence of Rhizocola hellebori NBRC 109834.</title>
        <authorList>
            <person name="Komaki H."/>
            <person name="Tamura T."/>
        </authorList>
    </citation>
    <scope>NUCLEOTIDE SEQUENCE</scope>
    <source>
        <strain evidence="4">NBRC 109834</strain>
    </source>
</reference>
<dbReference type="InterPro" id="IPR050955">
    <property type="entry name" value="Plant_Biomass_Hydrol_Est"/>
</dbReference>
<organism evidence="4 5">
    <name type="scientific">Rhizocola hellebori</name>
    <dbReference type="NCBI Taxonomy" id="1392758"/>
    <lineage>
        <taxon>Bacteria</taxon>
        <taxon>Bacillati</taxon>
        <taxon>Actinomycetota</taxon>
        <taxon>Actinomycetes</taxon>
        <taxon>Micromonosporales</taxon>
        <taxon>Micromonosporaceae</taxon>
        <taxon>Rhizocola</taxon>
    </lineage>
</organism>
<sequence length="315" mass="34250">MIAHLRSKTMAVVASVVTLSLLAASPSPAQAKSRPEPTDGLVEVTSFGPNPSGLQMFQYIPQSVHRHPAVVVVLHYCTGSGPAMFSGTRFAALADLHGFIVVYPSAPREGHCFDVSSPGALTHNGNSDPVGIVSMVRYVVKRQNGDTRRVFVTGMSSGAMMTNVLLGDYPDVFRAGSAMMGVPFACFATTDGSMWNSQCANGAVDKTPREWGDLARGAFPGYRGARPRMQLWHGTLDNILFYPNFGEEIEQWTDVLHTSRTPTFTLHPRPNWTHTGYVSRGRVQIDAYSVEGETHNLGFNVPEWADIAVDFFGLA</sequence>
<dbReference type="Proteomes" id="UP000612899">
    <property type="component" value="Unassembled WGS sequence"/>
</dbReference>
<evidence type="ECO:0000313" key="5">
    <source>
        <dbReference type="Proteomes" id="UP000612899"/>
    </source>
</evidence>
<dbReference type="SUPFAM" id="SSF53474">
    <property type="entry name" value="alpha/beta-Hydrolases"/>
    <property type="match status" value="2"/>
</dbReference>
<dbReference type="AlphaFoldDB" id="A0A8J3VGQ1"/>
<dbReference type="InterPro" id="IPR010126">
    <property type="entry name" value="Esterase_phb"/>
</dbReference>
<keyword evidence="5" id="KW-1185">Reference proteome</keyword>
<evidence type="ECO:0000313" key="4">
    <source>
        <dbReference type="EMBL" id="GIH05382.1"/>
    </source>
</evidence>
<dbReference type="Gene3D" id="3.40.50.1820">
    <property type="entry name" value="alpha/beta hydrolase"/>
    <property type="match status" value="1"/>
</dbReference>
<keyword evidence="2" id="KW-0378">Hydrolase</keyword>
<name>A0A8J3VGQ1_9ACTN</name>
<proteinExistence type="predicted"/>
<evidence type="ECO:0000256" key="2">
    <source>
        <dbReference type="ARBA" id="ARBA00022801"/>
    </source>
</evidence>
<accession>A0A8J3VGQ1</accession>
<dbReference type="PANTHER" id="PTHR43037:SF5">
    <property type="entry name" value="FERULOYL ESTERASE"/>
    <property type="match status" value="1"/>
</dbReference>
<dbReference type="InterPro" id="IPR029058">
    <property type="entry name" value="AB_hydrolase_fold"/>
</dbReference>
<evidence type="ECO:0000256" key="3">
    <source>
        <dbReference type="SAM" id="SignalP"/>
    </source>
</evidence>
<keyword evidence="1 3" id="KW-0732">Signal</keyword>
<dbReference type="GO" id="GO:0005576">
    <property type="term" value="C:extracellular region"/>
    <property type="evidence" value="ECO:0007669"/>
    <property type="project" value="InterPro"/>
</dbReference>
<protein>
    <submittedName>
        <fullName evidence="4">Esterase</fullName>
    </submittedName>
</protein>
<gene>
    <name evidence="4" type="ORF">Rhe02_34490</name>
</gene>